<evidence type="ECO:0000313" key="2">
    <source>
        <dbReference type="EMBL" id="SDX97999.1"/>
    </source>
</evidence>
<evidence type="ECO:0000313" key="3">
    <source>
        <dbReference type="Proteomes" id="UP000199079"/>
    </source>
</evidence>
<dbReference type="GeneID" id="43838880"/>
<feature type="transmembrane region" description="Helical" evidence="1">
    <location>
        <begin position="80"/>
        <end position="101"/>
    </location>
</feature>
<keyword evidence="1" id="KW-0812">Transmembrane</keyword>
<dbReference type="AlphaFoldDB" id="A0A1H3G6K2"/>
<accession>A0A1H3G6K2</accession>
<feature type="transmembrane region" description="Helical" evidence="1">
    <location>
        <begin position="54"/>
        <end position="73"/>
    </location>
</feature>
<keyword evidence="3" id="KW-1185">Reference proteome</keyword>
<feature type="transmembrane region" description="Helical" evidence="1">
    <location>
        <begin position="17"/>
        <end position="42"/>
    </location>
</feature>
<dbReference type="OrthoDB" id="331534at2157"/>
<gene>
    <name evidence="2" type="ORF">SAMN05216564_102328</name>
</gene>
<keyword evidence="1" id="KW-1133">Transmembrane helix</keyword>
<dbReference type="EMBL" id="FNPC01000002">
    <property type="protein sequence ID" value="SDX97999.1"/>
    <property type="molecule type" value="Genomic_DNA"/>
</dbReference>
<name>A0A1H3G6K2_9EURY</name>
<dbReference type="Proteomes" id="UP000199079">
    <property type="component" value="Unassembled WGS sequence"/>
</dbReference>
<dbReference type="RefSeq" id="WP_021073155.1">
    <property type="nucleotide sequence ID" value="NZ_FNPC01000002.1"/>
</dbReference>
<keyword evidence="1" id="KW-0472">Membrane</keyword>
<evidence type="ECO:0000256" key="1">
    <source>
        <dbReference type="SAM" id="Phobius"/>
    </source>
</evidence>
<reference evidence="3" key="1">
    <citation type="submission" date="2016-10" db="EMBL/GenBank/DDBJ databases">
        <authorList>
            <person name="Varghese N."/>
            <person name="Submissions S."/>
        </authorList>
    </citation>
    <scope>NUCLEOTIDE SEQUENCE [LARGE SCALE GENOMIC DNA]</scope>
    <source>
        <strain evidence="3">DC30,IBRC 10041,KCTC 4046</strain>
    </source>
</reference>
<protein>
    <submittedName>
        <fullName evidence="2">Uncharacterized protein</fullName>
    </submittedName>
</protein>
<proteinExistence type="predicted"/>
<organism evidence="2 3">
    <name type="scientific">Halopenitus persicus</name>
    <dbReference type="NCBI Taxonomy" id="1048396"/>
    <lineage>
        <taxon>Archaea</taxon>
        <taxon>Methanobacteriati</taxon>
        <taxon>Methanobacteriota</taxon>
        <taxon>Stenosarchaea group</taxon>
        <taxon>Halobacteria</taxon>
        <taxon>Halobacteriales</taxon>
        <taxon>Haloferacaceae</taxon>
        <taxon>Halopenitus</taxon>
    </lineage>
</organism>
<feature type="transmembrane region" description="Helical" evidence="1">
    <location>
        <begin position="121"/>
        <end position="145"/>
    </location>
</feature>
<sequence length="158" mass="15252">MVTTESLLFGAGRRRGLSLIGACGAVTAVTVLAVLALGSVAPSHHVTSFLADDALPSILLYLPAPIALVGAYARCGAPSCLAVGVVPGVVFGAIVVVGGLLGVPGTGADATVLGLSIGLSIGFSVVGLSSAFVGYCTGVTAVLALDAFREGGGRGAGE</sequence>